<dbReference type="GO" id="GO:0016887">
    <property type="term" value="F:ATP hydrolysis activity"/>
    <property type="evidence" value="ECO:0007669"/>
    <property type="project" value="InterPro"/>
</dbReference>
<evidence type="ECO:0000313" key="13">
    <source>
        <dbReference type="EMBL" id="KAJ4349687.1"/>
    </source>
</evidence>
<evidence type="ECO:0000256" key="10">
    <source>
        <dbReference type="SAM" id="Phobius"/>
    </source>
</evidence>
<feature type="transmembrane region" description="Helical" evidence="10">
    <location>
        <begin position="600"/>
        <end position="618"/>
    </location>
</feature>
<reference evidence="13" key="1">
    <citation type="submission" date="2022-10" db="EMBL/GenBank/DDBJ databases">
        <title>Tapping the CABI collections for fungal endophytes: first genome assemblies for Collariella, Neodidymelliopsis, Ascochyta clinopodiicola, Didymella pomorum, Didymosphaeria variabile, Neocosmospora piperis and Neocucurbitaria cava.</title>
        <authorList>
            <person name="Hill R."/>
        </authorList>
    </citation>
    <scope>NUCLEOTIDE SEQUENCE</scope>
    <source>
        <strain evidence="13">IMI 356815</strain>
    </source>
</reference>
<proteinExistence type="inferred from homology"/>
<dbReference type="InterPro" id="IPR017871">
    <property type="entry name" value="ABC_transporter-like_CS"/>
</dbReference>
<keyword evidence="6 10" id="KW-1133">Transmembrane helix</keyword>
<sequence>MFVSLQDVIAIMILTARRPRHRPLAGRHEVNESPVNIVPPYKIKAPIANSKRVKFSRFLASYASAGVTRRGTLRERILEQQQEKNRRICNKIISMANPRGSAAQYSAMVLLDYVQAPSVGLYFLAATGFGMCVLQKSKHISLKRRRLAIATAFALLAGYVVELLYYLSRSFADLQYTAPQHAAIRCLGSILVWIPLSSSIVTGNTFIWHPYFGSFVIQFVFEAIVCLLRGFSLPLDDRYSNIPLSISAARAFVSFVLLIDSFLILISRKGEKGTDEEEQSLLGAQANGSATANGSPTANGNAGYGSIEQTSSDSDNDDDEAPAAHDKEIKEQQAKRLEEQGGWLGYLNSFMVFLPYLWPKDDWRIMLALSLRLIHLIQGRALNLLEPRQLGIITNKITQGAHEMPWGDIGLWTLYRWINSYSGLGIIDNFAETYIGNQAFERITILAYKHLMSLSMDFHTSKDSGEVLKAVEQASSLNSLIELVLFEVFPILVDLVIAMYYVTHLFDAYMAFLVLFMGLAYIWLGLYFTTWSQARRRVYVAKQRTENTTVNETVHNWQTVAYFNRAPYETERYRENIRSTIMAHYAYYFRSVGGHAAQDLLMTFGFTACCIFAIHQIIYGGKPVGNLITFIMYWGTMMSPLYMMSYSYRHISSSLIDAERLLQLLNTKPTVADHENAQDLTVKAGKVEFKDVDFAYDARKQIIKNVNFTVEGGKTVAFVGETGGGKSTMLKLLFRFYDVTNGSITIDGQDLRSVTLSSIRDSIGLVPQDPALFNQTIRQNVRYAKLGATDAEIEDACRAAAIHDDIVSFPEGYNSKVGERGVRLSGGQLQRIAIARVLLKNPKIVMLDEATSAIDSAIEAQIQEAFRKLSKGRTTFVIAHRLSTIVEADCILVVEKGEIIERGTHAELIARGGKYWELWRKQTAGNASAAASTKEDVLIDVTAPEEEGAKASGRSNAEGAVERRK</sequence>
<feature type="domain" description="ABC transporter" evidence="11">
    <location>
        <begin position="687"/>
        <end position="921"/>
    </location>
</feature>
<feature type="transmembrane region" description="Helical" evidence="10">
    <location>
        <begin position="244"/>
        <end position="266"/>
    </location>
</feature>
<dbReference type="Pfam" id="PF00005">
    <property type="entry name" value="ABC_tran"/>
    <property type="match status" value="1"/>
</dbReference>
<feature type="transmembrane region" description="Helical" evidence="10">
    <location>
        <begin position="215"/>
        <end position="232"/>
    </location>
</feature>
<organism evidence="13 14">
    <name type="scientific">Didymosphaeria variabile</name>
    <dbReference type="NCBI Taxonomy" id="1932322"/>
    <lineage>
        <taxon>Eukaryota</taxon>
        <taxon>Fungi</taxon>
        <taxon>Dikarya</taxon>
        <taxon>Ascomycota</taxon>
        <taxon>Pezizomycotina</taxon>
        <taxon>Dothideomycetes</taxon>
        <taxon>Pleosporomycetidae</taxon>
        <taxon>Pleosporales</taxon>
        <taxon>Massarineae</taxon>
        <taxon>Didymosphaeriaceae</taxon>
        <taxon>Didymosphaeria</taxon>
    </lineage>
</organism>
<protein>
    <recommendedName>
        <fullName evidence="15">Heavy metal tolerance protein</fullName>
    </recommendedName>
</protein>
<keyword evidence="14" id="KW-1185">Reference proteome</keyword>
<dbReference type="EMBL" id="JAPEUX010000006">
    <property type="protein sequence ID" value="KAJ4349687.1"/>
    <property type="molecule type" value="Genomic_DNA"/>
</dbReference>
<evidence type="ECO:0000256" key="9">
    <source>
        <dbReference type="SAM" id="MobiDB-lite"/>
    </source>
</evidence>
<evidence type="ECO:0000256" key="2">
    <source>
        <dbReference type="ARBA" id="ARBA00022448"/>
    </source>
</evidence>
<dbReference type="PROSITE" id="PS50893">
    <property type="entry name" value="ABC_TRANSPORTER_2"/>
    <property type="match status" value="1"/>
</dbReference>
<dbReference type="GeneID" id="80911834"/>
<dbReference type="SUPFAM" id="SSF52540">
    <property type="entry name" value="P-loop containing nucleoside triphosphate hydrolases"/>
    <property type="match status" value="1"/>
</dbReference>
<dbReference type="PROSITE" id="PS50929">
    <property type="entry name" value="ABC_TM1F"/>
    <property type="match status" value="1"/>
</dbReference>
<dbReference type="InterPro" id="IPR027417">
    <property type="entry name" value="P-loop_NTPase"/>
</dbReference>
<feature type="domain" description="ABC transmembrane type-1" evidence="12">
    <location>
        <begin position="433"/>
        <end position="653"/>
    </location>
</feature>
<evidence type="ECO:0000256" key="6">
    <source>
        <dbReference type="ARBA" id="ARBA00022989"/>
    </source>
</evidence>
<dbReference type="GO" id="GO:0016020">
    <property type="term" value="C:membrane"/>
    <property type="evidence" value="ECO:0007669"/>
    <property type="project" value="UniProtKB-SubCell"/>
</dbReference>
<dbReference type="OrthoDB" id="6500128at2759"/>
<evidence type="ECO:0000256" key="1">
    <source>
        <dbReference type="ARBA" id="ARBA00004141"/>
    </source>
</evidence>
<evidence type="ECO:0000256" key="8">
    <source>
        <dbReference type="ARBA" id="ARBA00024363"/>
    </source>
</evidence>
<feature type="transmembrane region" description="Helical" evidence="10">
    <location>
        <begin position="146"/>
        <end position="167"/>
    </location>
</feature>
<evidence type="ECO:0000313" key="14">
    <source>
        <dbReference type="Proteomes" id="UP001140513"/>
    </source>
</evidence>
<comment type="subcellular location">
    <subcellularLocation>
        <location evidence="1">Membrane</location>
        <topology evidence="1">Multi-pass membrane protein</topology>
    </subcellularLocation>
</comment>
<dbReference type="CDD" id="cd18583">
    <property type="entry name" value="ABC_6TM_HMT1"/>
    <property type="match status" value="1"/>
</dbReference>
<name>A0A9W9C973_9PLEO</name>
<dbReference type="GO" id="GO:0140359">
    <property type="term" value="F:ABC-type transporter activity"/>
    <property type="evidence" value="ECO:0007669"/>
    <property type="project" value="InterPro"/>
</dbReference>
<evidence type="ECO:0000256" key="7">
    <source>
        <dbReference type="ARBA" id="ARBA00023136"/>
    </source>
</evidence>
<dbReference type="InterPro" id="IPR039421">
    <property type="entry name" value="Type_1_exporter"/>
</dbReference>
<dbReference type="AlphaFoldDB" id="A0A9W9C973"/>
<dbReference type="InterPro" id="IPR011527">
    <property type="entry name" value="ABC1_TM_dom"/>
</dbReference>
<feature type="transmembrane region" description="Helical" evidence="10">
    <location>
        <begin position="187"/>
        <end position="208"/>
    </location>
</feature>
<keyword evidence="5" id="KW-0067">ATP-binding</keyword>
<dbReference type="RefSeq" id="XP_056068617.1">
    <property type="nucleotide sequence ID" value="XM_056217061.1"/>
</dbReference>
<dbReference type="Pfam" id="PF00664">
    <property type="entry name" value="ABC_membrane"/>
    <property type="match status" value="1"/>
</dbReference>
<keyword evidence="2" id="KW-0813">Transport</keyword>
<dbReference type="InterPro" id="IPR036640">
    <property type="entry name" value="ABC1_TM_sf"/>
</dbReference>
<evidence type="ECO:0000256" key="5">
    <source>
        <dbReference type="ARBA" id="ARBA00022840"/>
    </source>
</evidence>
<dbReference type="Proteomes" id="UP001140513">
    <property type="component" value="Unassembled WGS sequence"/>
</dbReference>
<keyword evidence="4" id="KW-0547">Nucleotide-binding</keyword>
<feature type="transmembrane region" description="Helical" evidence="10">
    <location>
        <begin position="508"/>
        <end position="528"/>
    </location>
</feature>
<dbReference type="PROSITE" id="PS00211">
    <property type="entry name" value="ABC_TRANSPORTER_1"/>
    <property type="match status" value="1"/>
</dbReference>
<dbReference type="SMART" id="SM00382">
    <property type="entry name" value="AAA"/>
    <property type="match status" value="1"/>
</dbReference>
<comment type="similarity">
    <text evidence="8">Belongs to the ABC transporter superfamily. ABCB family. Heavy Metal importer (TC 3.A.1.210) subfamily.</text>
</comment>
<evidence type="ECO:0000259" key="12">
    <source>
        <dbReference type="PROSITE" id="PS50929"/>
    </source>
</evidence>
<feature type="compositionally biased region" description="Polar residues" evidence="9">
    <location>
        <begin position="287"/>
        <end position="300"/>
    </location>
</feature>
<dbReference type="PANTHER" id="PTHR24221">
    <property type="entry name" value="ATP-BINDING CASSETTE SUB-FAMILY B"/>
    <property type="match status" value="1"/>
</dbReference>
<dbReference type="Gene3D" id="3.40.50.300">
    <property type="entry name" value="P-loop containing nucleotide triphosphate hydrolases"/>
    <property type="match status" value="1"/>
</dbReference>
<comment type="caution">
    <text evidence="13">The sequence shown here is derived from an EMBL/GenBank/DDBJ whole genome shotgun (WGS) entry which is preliminary data.</text>
</comment>
<keyword evidence="3 10" id="KW-0812">Transmembrane</keyword>
<keyword evidence="7 10" id="KW-0472">Membrane</keyword>
<dbReference type="FunFam" id="3.40.50.300:FF:000287">
    <property type="entry name" value="Multidrug ABC transporter ATP-binding protein"/>
    <property type="match status" value="1"/>
</dbReference>
<feature type="region of interest" description="Disordered" evidence="9">
    <location>
        <begin position="942"/>
        <end position="965"/>
    </location>
</feature>
<dbReference type="Gene3D" id="1.20.1560.10">
    <property type="entry name" value="ABC transporter type 1, transmembrane domain"/>
    <property type="match status" value="1"/>
</dbReference>
<dbReference type="GO" id="GO:0005524">
    <property type="term" value="F:ATP binding"/>
    <property type="evidence" value="ECO:0007669"/>
    <property type="project" value="UniProtKB-KW"/>
</dbReference>
<feature type="transmembrane region" description="Helical" evidence="10">
    <location>
        <begin position="483"/>
        <end position="502"/>
    </location>
</feature>
<feature type="transmembrane region" description="Helical" evidence="10">
    <location>
        <begin position="624"/>
        <end position="643"/>
    </location>
</feature>
<dbReference type="PANTHER" id="PTHR24221:SF503">
    <property type="entry name" value="MITOCHONDRIAL POTASSIUM CHANNEL ATP-BINDING SUBUNIT"/>
    <property type="match status" value="1"/>
</dbReference>
<evidence type="ECO:0000256" key="4">
    <source>
        <dbReference type="ARBA" id="ARBA00022741"/>
    </source>
</evidence>
<dbReference type="InterPro" id="IPR003439">
    <property type="entry name" value="ABC_transporter-like_ATP-bd"/>
</dbReference>
<evidence type="ECO:0008006" key="15">
    <source>
        <dbReference type="Google" id="ProtNLM"/>
    </source>
</evidence>
<dbReference type="SUPFAM" id="SSF90123">
    <property type="entry name" value="ABC transporter transmembrane region"/>
    <property type="match status" value="1"/>
</dbReference>
<evidence type="ECO:0000259" key="11">
    <source>
        <dbReference type="PROSITE" id="PS50893"/>
    </source>
</evidence>
<feature type="region of interest" description="Disordered" evidence="9">
    <location>
        <begin position="287"/>
        <end position="325"/>
    </location>
</feature>
<evidence type="ECO:0000256" key="3">
    <source>
        <dbReference type="ARBA" id="ARBA00022692"/>
    </source>
</evidence>
<gene>
    <name evidence="13" type="ORF">N0V89_008304</name>
</gene>
<accession>A0A9W9C973</accession>
<dbReference type="InterPro" id="IPR003593">
    <property type="entry name" value="AAA+_ATPase"/>
</dbReference>
<feature type="transmembrane region" description="Helical" evidence="10">
    <location>
        <begin position="114"/>
        <end position="134"/>
    </location>
</feature>